<dbReference type="CDD" id="cd00430">
    <property type="entry name" value="PLPDE_III_AR"/>
    <property type="match status" value="1"/>
</dbReference>
<dbReference type="PANTHER" id="PTHR30511:SF0">
    <property type="entry name" value="ALANINE RACEMASE, CATABOLIC-RELATED"/>
    <property type="match status" value="1"/>
</dbReference>
<accession>A0A1D2YWW3</accession>
<evidence type="ECO:0000256" key="7">
    <source>
        <dbReference type="PIRSR" id="PIRSR600821-52"/>
    </source>
</evidence>
<dbReference type="GO" id="GO:0005829">
    <property type="term" value="C:cytosol"/>
    <property type="evidence" value="ECO:0007669"/>
    <property type="project" value="TreeGrafter"/>
</dbReference>
<dbReference type="OrthoDB" id="9813814at2"/>
<sequence length="388" mass="43420">MSLPFFRPTIVEVDLDAITHNIEFIKRKIPNNAEIMAVVKADAYGHGAIPIVKHLQSLGIRYYAVAFLDEAIQLRYAGIEDPILVLGYTPNKGIEEAIRNDITLTVFTKETIDYIHLIGERLQKKLKVHIKIDTGMGRIGLFPEDLLDFINYINQNPWIKLEGIYTHFATADEKDKTFTMQQYEKFIKTLNETNMINRIPFIHVSNSAAIIDLPELSQSMVRLGISLYGLLPSNEVSISTSELKPAMSVKTEVVYVKKLKSGQTVSYGATFKAERETIVATIPIGYADGLLRGLSNAGYVLIHGQKAPIIGMICMDQTMVDVTDIPDVRIGDEVVIIGAQGDQYILANHQAEMLNTINYEIVTIIGKRIPRVYRKNGDIVEIVNGLIE</sequence>
<proteinExistence type="inferred from homology"/>
<feature type="modified residue" description="N6-(pyridoxal phosphate)lysine" evidence="5 6">
    <location>
        <position position="40"/>
    </location>
</feature>
<dbReference type="AlphaFoldDB" id="A0A1D2YWW3"/>
<dbReference type="Gene3D" id="2.40.37.10">
    <property type="entry name" value="Lyase, Ornithine Decarboxylase, Chain A, domain 1"/>
    <property type="match status" value="1"/>
</dbReference>
<dbReference type="InterPro" id="IPR020622">
    <property type="entry name" value="Ala_racemase_pyridoxalP-BS"/>
</dbReference>
<evidence type="ECO:0000256" key="1">
    <source>
        <dbReference type="ARBA" id="ARBA00000316"/>
    </source>
</evidence>
<dbReference type="FunFam" id="3.20.20.10:FF:000002">
    <property type="entry name" value="Alanine racemase"/>
    <property type="match status" value="1"/>
</dbReference>
<dbReference type="PROSITE" id="PS00395">
    <property type="entry name" value="ALANINE_RACEMASE"/>
    <property type="match status" value="1"/>
</dbReference>
<comment type="pathway">
    <text evidence="5">Amino-acid biosynthesis; D-alanine biosynthesis; D-alanine from L-alanine: step 1/1.</text>
</comment>
<dbReference type="GO" id="GO:0030170">
    <property type="term" value="F:pyridoxal phosphate binding"/>
    <property type="evidence" value="ECO:0007669"/>
    <property type="project" value="UniProtKB-UniRule"/>
</dbReference>
<evidence type="ECO:0000313" key="9">
    <source>
        <dbReference type="EMBL" id="OEG00251.1"/>
    </source>
</evidence>
<dbReference type="UniPathway" id="UPA00042">
    <property type="reaction ID" value="UER00497"/>
</dbReference>
<evidence type="ECO:0000256" key="3">
    <source>
        <dbReference type="ARBA" id="ARBA00022898"/>
    </source>
</evidence>
<keyword evidence="4 5" id="KW-0413">Isomerase</keyword>
<dbReference type="InterPro" id="IPR011079">
    <property type="entry name" value="Ala_racemase_C"/>
</dbReference>
<name>A0A1D2YWW3_9BACI</name>
<evidence type="ECO:0000313" key="10">
    <source>
        <dbReference type="Proteomes" id="UP000243739"/>
    </source>
</evidence>
<evidence type="ECO:0000256" key="5">
    <source>
        <dbReference type="HAMAP-Rule" id="MF_01201"/>
    </source>
</evidence>
<dbReference type="InterPro" id="IPR001608">
    <property type="entry name" value="Ala_racemase_N"/>
</dbReference>
<dbReference type="InterPro" id="IPR029066">
    <property type="entry name" value="PLP-binding_barrel"/>
</dbReference>
<dbReference type="FunFam" id="2.40.37.10:FF:000006">
    <property type="entry name" value="Alanine racemase"/>
    <property type="match status" value="1"/>
</dbReference>
<dbReference type="SUPFAM" id="SSF51419">
    <property type="entry name" value="PLP-binding barrel"/>
    <property type="match status" value="1"/>
</dbReference>
<gene>
    <name evidence="9" type="ORF">BHF71_05540</name>
</gene>
<dbReference type="InterPro" id="IPR009006">
    <property type="entry name" value="Ala_racemase/Decarboxylase_C"/>
</dbReference>
<protein>
    <recommendedName>
        <fullName evidence="5">Alanine racemase</fullName>
        <ecNumber evidence="5">5.1.1.1</ecNumber>
    </recommendedName>
</protein>
<dbReference type="HAMAP" id="MF_01201">
    <property type="entry name" value="Ala_racemase"/>
    <property type="match status" value="1"/>
</dbReference>
<dbReference type="Gene3D" id="3.20.20.10">
    <property type="entry name" value="Alanine racemase"/>
    <property type="match status" value="1"/>
</dbReference>
<comment type="cofactor">
    <cofactor evidence="2 5 6">
        <name>pyridoxal 5'-phosphate</name>
        <dbReference type="ChEBI" id="CHEBI:597326"/>
    </cofactor>
</comment>
<keyword evidence="10" id="KW-1185">Reference proteome</keyword>
<feature type="active site" description="Proton acceptor; specific for L-alanine" evidence="5">
    <location>
        <position position="267"/>
    </location>
</feature>
<dbReference type="Proteomes" id="UP000243739">
    <property type="component" value="Unassembled WGS sequence"/>
</dbReference>
<feature type="binding site" evidence="5 7">
    <location>
        <position position="138"/>
    </location>
    <ligand>
        <name>substrate</name>
    </ligand>
</feature>
<feature type="active site" description="Proton acceptor; specific for D-alanine" evidence="5">
    <location>
        <position position="40"/>
    </location>
</feature>
<dbReference type="EC" id="5.1.1.1" evidence="5"/>
<dbReference type="InterPro" id="IPR000821">
    <property type="entry name" value="Ala_racemase"/>
</dbReference>
<dbReference type="PANTHER" id="PTHR30511">
    <property type="entry name" value="ALANINE RACEMASE"/>
    <property type="match status" value="1"/>
</dbReference>
<dbReference type="RefSeq" id="WP_069655888.1">
    <property type="nucleotide sequence ID" value="NZ_MIJF01000004.1"/>
</dbReference>
<organism evidence="9 10">
    <name type="scientific">Vulcanibacillus modesticaldus</name>
    <dbReference type="NCBI Taxonomy" id="337097"/>
    <lineage>
        <taxon>Bacteria</taxon>
        <taxon>Bacillati</taxon>
        <taxon>Bacillota</taxon>
        <taxon>Bacilli</taxon>
        <taxon>Bacillales</taxon>
        <taxon>Bacillaceae</taxon>
        <taxon>Vulcanibacillus</taxon>
    </lineage>
</organism>
<dbReference type="GO" id="GO:0030632">
    <property type="term" value="P:D-alanine biosynthetic process"/>
    <property type="evidence" value="ECO:0007669"/>
    <property type="project" value="UniProtKB-UniRule"/>
</dbReference>
<reference evidence="9 10" key="1">
    <citation type="submission" date="2016-09" db="EMBL/GenBank/DDBJ databases">
        <title>Draft genome sequence for the type strain of Vulcanibacillus modesticaldus BR, a strictly anaerobic, moderately thermophilic, and nitrate-reducing bacterium from deep sea-hydrothermal vents of the Mid-Atlantic Ridge.</title>
        <authorList>
            <person name="Abin C.A."/>
            <person name="Hollibaugh J.T."/>
        </authorList>
    </citation>
    <scope>NUCLEOTIDE SEQUENCE [LARGE SCALE GENOMIC DNA]</scope>
    <source>
        <strain evidence="9 10">BR</strain>
    </source>
</reference>
<evidence type="ECO:0000256" key="4">
    <source>
        <dbReference type="ARBA" id="ARBA00023235"/>
    </source>
</evidence>
<comment type="caution">
    <text evidence="9">The sequence shown here is derived from an EMBL/GenBank/DDBJ whole genome shotgun (WGS) entry which is preliminary data.</text>
</comment>
<evidence type="ECO:0000256" key="6">
    <source>
        <dbReference type="PIRSR" id="PIRSR600821-50"/>
    </source>
</evidence>
<feature type="binding site" evidence="5 7">
    <location>
        <position position="315"/>
    </location>
    <ligand>
        <name>substrate</name>
    </ligand>
</feature>
<dbReference type="GO" id="GO:0008784">
    <property type="term" value="F:alanine racemase activity"/>
    <property type="evidence" value="ECO:0007669"/>
    <property type="project" value="UniProtKB-UniRule"/>
</dbReference>
<comment type="catalytic activity">
    <reaction evidence="1 5">
        <text>L-alanine = D-alanine</text>
        <dbReference type="Rhea" id="RHEA:20249"/>
        <dbReference type="ChEBI" id="CHEBI:57416"/>
        <dbReference type="ChEBI" id="CHEBI:57972"/>
        <dbReference type="EC" id="5.1.1.1"/>
    </reaction>
</comment>
<dbReference type="SMART" id="SM01005">
    <property type="entry name" value="Ala_racemase_C"/>
    <property type="match status" value="1"/>
</dbReference>
<comment type="similarity">
    <text evidence="5">Belongs to the alanine racemase family.</text>
</comment>
<feature type="domain" description="Alanine racemase C-terminal" evidence="8">
    <location>
        <begin position="246"/>
        <end position="374"/>
    </location>
</feature>
<comment type="function">
    <text evidence="5">Catalyzes the interconversion of L-alanine and D-alanine. May also act on other amino acids.</text>
</comment>
<dbReference type="GO" id="GO:0009252">
    <property type="term" value="P:peptidoglycan biosynthetic process"/>
    <property type="evidence" value="ECO:0007669"/>
    <property type="project" value="TreeGrafter"/>
</dbReference>
<dbReference type="Pfam" id="PF00842">
    <property type="entry name" value="Ala_racemase_C"/>
    <property type="match status" value="1"/>
</dbReference>
<dbReference type="PRINTS" id="PR00992">
    <property type="entry name" value="ALARACEMASE"/>
</dbReference>
<keyword evidence="3 5" id="KW-0663">Pyridoxal phosphate</keyword>
<dbReference type="NCBIfam" id="TIGR00492">
    <property type="entry name" value="alr"/>
    <property type="match status" value="1"/>
</dbReference>
<dbReference type="Pfam" id="PF01168">
    <property type="entry name" value="Ala_racemase_N"/>
    <property type="match status" value="1"/>
</dbReference>
<dbReference type="STRING" id="337097.BHF71_05540"/>
<dbReference type="SUPFAM" id="SSF50621">
    <property type="entry name" value="Alanine racemase C-terminal domain-like"/>
    <property type="match status" value="1"/>
</dbReference>
<dbReference type="EMBL" id="MIJF01000004">
    <property type="protein sequence ID" value="OEG00251.1"/>
    <property type="molecule type" value="Genomic_DNA"/>
</dbReference>
<evidence type="ECO:0000259" key="8">
    <source>
        <dbReference type="SMART" id="SM01005"/>
    </source>
</evidence>
<evidence type="ECO:0000256" key="2">
    <source>
        <dbReference type="ARBA" id="ARBA00001933"/>
    </source>
</evidence>